<name>A0ACB9Q7R3_BAUVA</name>
<protein>
    <submittedName>
        <fullName evidence="1">Uncharacterized protein</fullName>
    </submittedName>
</protein>
<organism evidence="1 2">
    <name type="scientific">Bauhinia variegata</name>
    <name type="common">Purple orchid tree</name>
    <name type="synonym">Phanera variegata</name>
    <dbReference type="NCBI Taxonomy" id="167791"/>
    <lineage>
        <taxon>Eukaryota</taxon>
        <taxon>Viridiplantae</taxon>
        <taxon>Streptophyta</taxon>
        <taxon>Embryophyta</taxon>
        <taxon>Tracheophyta</taxon>
        <taxon>Spermatophyta</taxon>
        <taxon>Magnoliopsida</taxon>
        <taxon>eudicotyledons</taxon>
        <taxon>Gunneridae</taxon>
        <taxon>Pentapetalae</taxon>
        <taxon>rosids</taxon>
        <taxon>fabids</taxon>
        <taxon>Fabales</taxon>
        <taxon>Fabaceae</taxon>
        <taxon>Cercidoideae</taxon>
        <taxon>Cercideae</taxon>
        <taxon>Bauhiniinae</taxon>
        <taxon>Bauhinia</taxon>
    </lineage>
</organism>
<accession>A0ACB9Q7R3</accession>
<gene>
    <name evidence="1" type="ORF">L6164_000848</name>
</gene>
<keyword evidence="2" id="KW-1185">Reference proteome</keyword>
<sequence>MVQPVELDTLQGLQLTKCAGLCGCTNSDILAAIDQAVADGVDILSLSLGGIARPYYNDSIAIASFGATQNGVFVSCSAGNSGPSKSSVENVAPWIMTVAASYTDRSFPTTVKLGNGQIFKGSSLYRGNPTNQLLLAYGNKSAGSQRLSRFCIRGSLDPKLVHGKIVFCERGINGRTEKGEIVKMAGGAGMLLINSENQGEELFADPHILPASSLGASAGEIIKSYLLSEKKPTASISFKGTMYGNPAPVMAAFSSRGPSIVGPDVIKPDLTAPGVNIMAAWPPITSPSLLKNDKRRVLFNIISGTSMSCPHVSGIAALIKSVHKDWSPAAIKSAYVSDNKGAPIADFGSDNSENADPFALGSGHVNPESASDPGLVYDITTEDYLNYLCSLKFTTSQIALLSRGNFTCPEKALLQAGDLNYPSISVLFNINAQNATLTYQRTVTDVGIPESAYAVEVEEPKGVSVTVTPRSLKFDKLGQKLSYKVTFVSYETQSVAGVSKFGSLIWVSGKYRVRSPIAVTWQ</sequence>
<evidence type="ECO:0000313" key="1">
    <source>
        <dbReference type="EMBL" id="KAI4356861.1"/>
    </source>
</evidence>
<dbReference type="EMBL" id="CM039426">
    <property type="protein sequence ID" value="KAI4356861.1"/>
    <property type="molecule type" value="Genomic_DNA"/>
</dbReference>
<evidence type="ECO:0000313" key="2">
    <source>
        <dbReference type="Proteomes" id="UP000828941"/>
    </source>
</evidence>
<reference evidence="1 2" key="1">
    <citation type="journal article" date="2022" name="DNA Res.">
        <title>Chromosomal-level genome assembly of the orchid tree Bauhinia variegata (Leguminosae; Cercidoideae) supports the allotetraploid origin hypothesis of Bauhinia.</title>
        <authorList>
            <person name="Zhong Y."/>
            <person name="Chen Y."/>
            <person name="Zheng D."/>
            <person name="Pang J."/>
            <person name="Liu Y."/>
            <person name="Luo S."/>
            <person name="Meng S."/>
            <person name="Qian L."/>
            <person name="Wei D."/>
            <person name="Dai S."/>
            <person name="Zhou R."/>
        </authorList>
    </citation>
    <scope>NUCLEOTIDE SEQUENCE [LARGE SCALE GENOMIC DNA]</scope>
    <source>
        <strain evidence="1">BV-YZ2020</strain>
    </source>
</reference>
<comment type="caution">
    <text evidence="1">The sequence shown here is derived from an EMBL/GenBank/DDBJ whole genome shotgun (WGS) entry which is preliminary data.</text>
</comment>
<proteinExistence type="predicted"/>
<dbReference type="Proteomes" id="UP000828941">
    <property type="component" value="Chromosome 1"/>
</dbReference>